<dbReference type="InParanoid" id="A0A0L0HC28"/>
<evidence type="ECO:0000256" key="3">
    <source>
        <dbReference type="ARBA" id="ARBA00023242"/>
    </source>
</evidence>
<feature type="compositionally biased region" description="Basic and acidic residues" evidence="4">
    <location>
        <begin position="812"/>
        <end position="822"/>
    </location>
</feature>
<feature type="compositionally biased region" description="Acidic residues" evidence="4">
    <location>
        <begin position="1627"/>
        <end position="1638"/>
    </location>
</feature>
<feature type="compositionally biased region" description="Gly residues" evidence="4">
    <location>
        <begin position="1991"/>
        <end position="2001"/>
    </location>
</feature>
<feature type="region of interest" description="Disordered" evidence="4">
    <location>
        <begin position="1134"/>
        <end position="1166"/>
    </location>
</feature>
<comment type="subcellular location">
    <subcellularLocation>
        <location evidence="1">Nucleus</location>
    </subcellularLocation>
</comment>
<dbReference type="GO" id="GO:0008139">
    <property type="term" value="F:nuclear localization sequence binding"/>
    <property type="evidence" value="ECO:0007669"/>
    <property type="project" value="TreeGrafter"/>
</dbReference>
<feature type="compositionally biased region" description="Acidic residues" evidence="4">
    <location>
        <begin position="1512"/>
        <end position="1525"/>
    </location>
</feature>
<feature type="domain" description="Nucleoporin Nup159/Nup146 N-terminal" evidence="5">
    <location>
        <begin position="46"/>
        <end position="402"/>
    </location>
</feature>
<proteinExistence type="predicted"/>
<feature type="region of interest" description="Disordered" evidence="4">
    <location>
        <begin position="1356"/>
        <end position="1388"/>
    </location>
</feature>
<dbReference type="GO" id="GO:0006606">
    <property type="term" value="P:protein import into nucleus"/>
    <property type="evidence" value="ECO:0007669"/>
    <property type="project" value="TreeGrafter"/>
</dbReference>
<feature type="compositionally biased region" description="Acidic residues" evidence="4">
    <location>
        <begin position="1184"/>
        <end position="1197"/>
    </location>
</feature>
<feature type="region of interest" description="Disordered" evidence="4">
    <location>
        <begin position="1437"/>
        <end position="1681"/>
    </location>
</feature>
<dbReference type="EMBL" id="KQ257459">
    <property type="protein sequence ID" value="KNC98742.1"/>
    <property type="molecule type" value="Genomic_DNA"/>
</dbReference>
<feature type="region of interest" description="Disordered" evidence="4">
    <location>
        <begin position="578"/>
        <end position="612"/>
    </location>
</feature>
<keyword evidence="3" id="KW-0539">Nucleus</keyword>
<evidence type="ECO:0000259" key="5">
    <source>
        <dbReference type="Pfam" id="PF16755"/>
    </source>
</evidence>
<name>A0A0L0HC28_SPIPD</name>
<feature type="compositionally biased region" description="Low complexity" evidence="4">
    <location>
        <begin position="592"/>
        <end position="612"/>
    </location>
</feature>
<dbReference type="Gene3D" id="2.130.10.10">
    <property type="entry name" value="YVTN repeat-like/Quinoprotein amine dehydrogenase"/>
    <property type="match status" value="1"/>
</dbReference>
<organism evidence="6 7">
    <name type="scientific">Spizellomyces punctatus (strain DAOM BR117)</name>
    <dbReference type="NCBI Taxonomy" id="645134"/>
    <lineage>
        <taxon>Eukaryota</taxon>
        <taxon>Fungi</taxon>
        <taxon>Fungi incertae sedis</taxon>
        <taxon>Chytridiomycota</taxon>
        <taxon>Chytridiomycota incertae sedis</taxon>
        <taxon>Chytridiomycetes</taxon>
        <taxon>Spizellomycetales</taxon>
        <taxon>Spizellomycetaceae</taxon>
        <taxon>Spizellomyces</taxon>
    </lineage>
</organism>
<dbReference type="VEuPathDB" id="FungiDB:SPPG_09302"/>
<dbReference type="GO" id="GO:0017056">
    <property type="term" value="F:structural constituent of nuclear pore"/>
    <property type="evidence" value="ECO:0007669"/>
    <property type="project" value="TreeGrafter"/>
</dbReference>
<evidence type="ECO:0000256" key="1">
    <source>
        <dbReference type="ARBA" id="ARBA00004123"/>
    </source>
</evidence>
<evidence type="ECO:0000256" key="2">
    <source>
        <dbReference type="ARBA" id="ARBA00022448"/>
    </source>
</evidence>
<feature type="region of interest" description="Disordered" evidence="4">
    <location>
        <begin position="812"/>
        <end position="840"/>
    </location>
</feature>
<dbReference type="InterPro" id="IPR026054">
    <property type="entry name" value="Nucleoporin"/>
</dbReference>
<evidence type="ECO:0000313" key="7">
    <source>
        <dbReference type="Proteomes" id="UP000053201"/>
    </source>
</evidence>
<feature type="compositionally biased region" description="Low complexity" evidence="4">
    <location>
        <begin position="692"/>
        <end position="721"/>
    </location>
</feature>
<feature type="compositionally biased region" description="Acidic residues" evidence="4">
    <location>
        <begin position="1303"/>
        <end position="1333"/>
    </location>
</feature>
<dbReference type="STRING" id="645134.A0A0L0HC28"/>
<dbReference type="Proteomes" id="UP000053201">
    <property type="component" value="Unassembled WGS sequence"/>
</dbReference>
<dbReference type="PANTHER" id="PTHR23193">
    <property type="entry name" value="NUCLEAR PORE COMPLEX PROTEIN NUP"/>
    <property type="match status" value="1"/>
</dbReference>
<dbReference type="RefSeq" id="XP_016606782.1">
    <property type="nucleotide sequence ID" value="XM_016757461.1"/>
</dbReference>
<dbReference type="SUPFAM" id="SSF117289">
    <property type="entry name" value="Nucleoporin domain"/>
    <property type="match status" value="1"/>
</dbReference>
<feature type="region of interest" description="Disordered" evidence="4">
    <location>
        <begin position="676"/>
        <end position="721"/>
    </location>
</feature>
<feature type="compositionally biased region" description="Polar residues" evidence="4">
    <location>
        <begin position="1251"/>
        <end position="1267"/>
    </location>
</feature>
<feature type="compositionally biased region" description="Low complexity" evidence="4">
    <location>
        <begin position="1896"/>
        <end position="1911"/>
    </location>
</feature>
<feature type="compositionally biased region" description="Low complexity" evidence="4">
    <location>
        <begin position="1652"/>
        <end position="1662"/>
    </location>
</feature>
<feature type="region of interest" description="Disordered" evidence="4">
    <location>
        <begin position="1184"/>
        <end position="1343"/>
    </location>
</feature>
<dbReference type="GO" id="GO:0005643">
    <property type="term" value="C:nuclear pore"/>
    <property type="evidence" value="ECO:0007669"/>
    <property type="project" value="TreeGrafter"/>
</dbReference>
<feature type="compositionally biased region" description="Low complexity" evidence="4">
    <location>
        <begin position="1534"/>
        <end position="1549"/>
    </location>
</feature>
<gene>
    <name evidence="6" type="ORF">SPPG_09302</name>
</gene>
<dbReference type="InterPro" id="IPR015943">
    <property type="entry name" value="WD40/YVTN_repeat-like_dom_sf"/>
</dbReference>
<reference evidence="6 7" key="1">
    <citation type="submission" date="2009-08" db="EMBL/GenBank/DDBJ databases">
        <title>The Genome Sequence of Spizellomyces punctatus strain DAOM BR117.</title>
        <authorList>
            <consortium name="The Broad Institute Genome Sequencing Platform"/>
            <person name="Russ C."/>
            <person name="Cuomo C."/>
            <person name="Shea T."/>
            <person name="Young S.K."/>
            <person name="Zeng Q."/>
            <person name="Koehrsen M."/>
            <person name="Haas B."/>
            <person name="Borodovsky M."/>
            <person name="Guigo R."/>
            <person name="Alvarado L."/>
            <person name="Berlin A."/>
            <person name="Bochicchio J."/>
            <person name="Borenstein D."/>
            <person name="Chapman S."/>
            <person name="Chen Z."/>
            <person name="Engels R."/>
            <person name="Freedman E."/>
            <person name="Gellesch M."/>
            <person name="Goldberg J."/>
            <person name="Griggs A."/>
            <person name="Gujja S."/>
            <person name="Heiman D."/>
            <person name="Hepburn T."/>
            <person name="Howarth C."/>
            <person name="Jen D."/>
            <person name="Larson L."/>
            <person name="Lewis B."/>
            <person name="Mehta T."/>
            <person name="Park D."/>
            <person name="Pearson M."/>
            <person name="Roberts A."/>
            <person name="Saif S."/>
            <person name="Shenoy N."/>
            <person name="Sisk P."/>
            <person name="Stolte C."/>
            <person name="Sykes S."/>
            <person name="Thomson T."/>
            <person name="Walk T."/>
            <person name="White J."/>
            <person name="Yandava C."/>
            <person name="Burger G."/>
            <person name="Gray M.W."/>
            <person name="Holland P.W.H."/>
            <person name="King N."/>
            <person name="Lang F.B.F."/>
            <person name="Roger A.J."/>
            <person name="Ruiz-Trillo I."/>
            <person name="Lander E."/>
            <person name="Nusbaum C."/>
        </authorList>
    </citation>
    <scope>NUCLEOTIDE SEQUENCE [LARGE SCALE GENOMIC DNA]</scope>
    <source>
        <strain evidence="6 7">DAOM BR117</strain>
    </source>
</reference>
<dbReference type="eggNOG" id="KOG3630">
    <property type="taxonomic scope" value="Eukaryota"/>
</dbReference>
<dbReference type="OMA" id="DSAKEQC"/>
<feature type="compositionally biased region" description="Acidic residues" evidence="4">
    <location>
        <begin position="1208"/>
        <end position="1225"/>
    </location>
</feature>
<evidence type="ECO:0000313" key="6">
    <source>
        <dbReference type="EMBL" id="KNC98742.1"/>
    </source>
</evidence>
<feature type="compositionally biased region" description="Basic and acidic residues" evidence="4">
    <location>
        <begin position="1581"/>
        <end position="1590"/>
    </location>
</feature>
<dbReference type="InterPro" id="IPR039462">
    <property type="entry name" value="Nup159/Nup146_N"/>
</dbReference>
<feature type="compositionally biased region" description="Polar residues" evidence="4">
    <location>
        <begin position="1966"/>
        <end position="1982"/>
    </location>
</feature>
<dbReference type="GO" id="GO:0006405">
    <property type="term" value="P:RNA export from nucleus"/>
    <property type="evidence" value="ECO:0007669"/>
    <property type="project" value="TreeGrafter"/>
</dbReference>
<feature type="compositionally biased region" description="Low complexity" evidence="4">
    <location>
        <begin position="1437"/>
        <end position="1448"/>
    </location>
</feature>
<sequence>MGSREGPAVEEVEGEPVAQTWLQFKPLQLDARLKVSDPLDVGDYPSLLAVSSRYGYAVFGTTKGYTFVRVKDVRASLNSAAKGSVVPIKNAVEVEIPDDVVTRIILDTTELMVIVYTRAGKILLYAVPGLLEGENRATSTFDLGSNVLDLRMNPGAFPKAAAALLEDGSVSLLTLEQDGKITRSPLVSDACSICWSQKGKQLACGLKDGSVVQVAPEGTITNTIPPPPALVSNYPVKVSSVQWLHKRMFAVIYQASQEDANEPSPLFIITQTPITTEGPLKTKYIQLDEPLFPDTDRKSQYFTEAIKSLCSDIPLLLAIANAYSTDIAFAGAADATSSQFGNFILEEGSGIMLPLDENEENTWVVGMGIDFTSDEPVPAPTPDRQPSPSVPILLVYTNAGELAAYHCLDVQAADKGDRCTTMRTVEALPTRDAAGAVGLAQSEGQSQSTEAKKLVTQGIRLPETGDLSSGTPTPKASSFGGFFQPQAQVQKGAPAQPAFTGFGTPPVPATSVDATKATAGFGFGNGRLGAPVTAEGSPGLTAKPAASDVSSGVTEKASSVKPASIGFGFPSASGFGTMTSAPQPASTGFGFPSASTGLGTTTTTTPTTTQPASAGFAFSSVSADGTVTPPATQPPSKVFAFPSASTGSGTATVTTPPASKGFGFPSASAGLGAITTTQQPGSTGLEFPSASLGQTPTTTTQKPGLTGFEFPSASSASTAATTQQPALGGFAFPPVSAGGNLTMSKQTAAAGLNKAGPTAPAPMVTSSKPATTFPAFSAAGASSASNILGGSKPTTSASTGGVFVPQMGDWTAKKSGEQKAESSAKNVSKQVHFATPPQSTAVSKTVELLDSDKIEIVHKKFEDLYKSFSAEMETFRKALQSSGQAVKTASQSAPDVDLSDPANWTMADLPTLLTDTHTIMKRIEVLRSEVEAAHKKETTLADGIPYDEALANECQRLIDMFNEQGGPDVIHDAPLGLEDQELKEKLWNRKRAVDRTLQQITNRLERLKIKDKRQASTQEIKGYDWATICQTTHRVTESTISTAHVLEHLEQSLAPLMSKLALTPARKSIPKPVTPRKGRAFGLYDSDSDSEENEKEIIVHVPATVFRRTRFHRIFKDVLQSSTSQLHINRRAFHDEKERRMKDPEAVEKARAAMVSPPKENEPTAPPQKFWDIIQKINMEMDFKEEESASPEVEEPDEKGTVSLKLEEAEDEESVDVAEEVEDVDQSPVPQESSPMFGQPSIVSRPKPETKLNQPASLFSIKPTTAGPSFGFTFPGGRAKEQTPSDTAESSGESLAEPAFAVETEEIASEDDDGVLQGEENEEDAAADEEDQNVGDRQPKVKDEIPLFKSFSILAEPPRPKVEVAEPQVSKRAREEPLSSTPEPELKDQRLLFGGLQKPVVPVTKAAFPSPVLDQTEANIGSTKPHQSLFGSAKTTFAPVTEPVEETPTPAPAEAHERRAVTPNPEGQEKKPLFGFLNAPGTGLESAGQNPATERGEQAEDQGNESQLQPEDQTEIEEAAEQVGEEEPKAAVTEAEVLDQQQEQVVDTEQSTEEQPTEGPAKEPTEVPVEETPQEPPSKQPTEEAIDKVAKSGAAEPAIKVSTEVPAATASPQTSQAEPAADTGTPAEEDGMEVEDGQLADAFGSGFGSLGGAASEKAASGFGAFGGLGQSTTSQKATTASSFGAGTAGQTGAFGGGFGTATTAAPAFGTGTTSQPSAFGGGFGTATTAAPAFGTGAASQPTAFGSTATTTPSAFGGGGFGVVTTTAPSAFGAGSATTSAPFGTGSGTGAFGANTTSTGGFGTGAFGSSQGFGQTSAWGTANSTAAPAFGQSTTTSNKPDESARAAFGGYFHGIGQRSDFGEITRNQSAMLASLQQQSGSGFSSYASRPSGFAAFAQQPQQQQSGFGQPSSGFGGGFTQAAPTDEAASIFGSQPSSGGFGSGGGPPAFGQAPQTNEAAALFGGGQPQQPASGFGSFGQQTQEAASLFGSAPSGGGFGSFGR</sequence>
<keyword evidence="7" id="KW-1185">Reference proteome</keyword>
<dbReference type="PANTHER" id="PTHR23193:SF23">
    <property type="entry name" value="NUCLEAR PORE COMPLEX PROTEIN NUP153"/>
    <property type="match status" value="1"/>
</dbReference>
<keyword evidence="2" id="KW-0813">Transport</keyword>
<feature type="compositionally biased region" description="Basic and acidic residues" evidence="4">
    <location>
        <begin position="1134"/>
        <end position="1151"/>
    </location>
</feature>
<dbReference type="GeneID" id="27692427"/>
<dbReference type="Pfam" id="PF16755">
    <property type="entry name" value="Beta-prop_NUP159_NUP214"/>
    <property type="match status" value="1"/>
</dbReference>
<accession>A0A0L0HC28</accession>
<feature type="compositionally biased region" description="Low complexity" evidence="4">
    <location>
        <begin position="1670"/>
        <end position="1681"/>
    </location>
</feature>
<protein>
    <recommendedName>
        <fullName evidence="5">Nucleoporin Nup159/Nup146 N-terminal domain-containing protein</fullName>
    </recommendedName>
</protein>
<dbReference type="OrthoDB" id="248320at2759"/>
<evidence type="ECO:0000256" key="4">
    <source>
        <dbReference type="SAM" id="MobiDB-lite"/>
    </source>
</evidence>
<feature type="compositionally biased region" description="Gly residues" evidence="4">
    <location>
        <begin position="1937"/>
        <end position="1946"/>
    </location>
</feature>
<feature type="region of interest" description="Disordered" evidence="4">
    <location>
        <begin position="1896"/>
        <end position="2001"/>
    </location>
</feature>
<feature type="compositionally biased region" description="Polar residues" evidence="4">
    <location>
        <begin position="1284"/>
        <end position="1293"/>
    </location>
</feature>